<dbReference type="AlphaFoldDB" id="A0A1B7THC1"/>
<dbReference type="EMBL" id="LXPE01000005">
    <property type="protein sequence ID" value="OBA28068.1"/>
    <property type="molecule type" value="Genomic_DNA"/>
</dbReference>
<name>A0A1B7THC1_9ASCO</name>
<feature type="domain" description="DUF913" evidence="1">
    <location>
        <begin position="550"/>
        <end position="739"/>
    </location>
</feature>
<accession>A0A1B7THC1</accession>
<evidence type="ECO:0000313" key="2">
    <source>
        <dbReference type="EMBL" id="OBA28068.1"/>
    </source>
</evidence>
<evidence type="ECO:0000259" key="1">
    <source>
        <dbReference type="Pfam" id="PF06025"/>
    </source>
</evidence>
<feature type="non-terminal residue" evidence="2">
    <location>
        <position position="748"/>
    </location>
</feature>
<organism evidence="2 3">
    <name type="scientific">Hanseniaspora valbyensis NRRL Y-1626</name>
    <dbReference type="NCBI Taxonomy" id="766949"/>
    <lineage>
        <taxon>Eukaryota</taxon>
        <taxon>Fungi</taxon>
        <taxon>Dikarya</taxon>
        <taxon>Ascomycota</taxon>
        <taxon>Saccharomycotina</taxon>
        <taxon>Saccharomycetes</taxon>
        <taxon>Saccharomycodales</taxon>
        <taxon>Saccharomycodaceae</taxon>
        <taxon>Hanseniaspora</taxon>
    </lineage>
</organism>
<dbReference type="OrthoDB" id="4089414at2759"/>
<keyword evidence="3" id="KW-1185">Reference proteome</keyword>
<evidence type="ECO:0000313" key="3">
    <source>
        <dbReference type="Proteomes" id="UP000092321"/>
    </source>
</evidence>
<reference evidence="3" key="1">
    <citation type="journal article" date="2016" name="Proc. Natl. Acad. Sci. U.S.A.">
        <title>Comparative genomics of biotechnologically important yeasts.</title>
        <authorList>
            <person name="Riley R."/>
            <person name="Haridas S."/>
            <person name="Wolfe K.H."/>
            <person name="Lopes M.R."/>
            <person name="Hittinger C.T."/>
            <person name="Goeker M."/>
            <person name="Salamov A.A."/>
            <person name="Wisecaver J.H."/>
            <person name="Long T.M."/>
            <person name="Calvey C.H."/>
            <person name="Aerts A.L."/>
            <person name="Barry K.W."/>
            <person name="Choi C."/>
            <person name="Clum A."/>
            <person name="Coughlan A.Y."/>
            <person name="Deshpande S."/>
            <person name="Douglass A.P."/>
            <person name="Hanson S.J."/>
            <person name="Klenk H.-P."/>
            <person name="LaButti K.M."/>
            <person name="Lapidus A."/>
            <person name="Lindquist E.A."/>
            <person name="Lipzen A.M."/>
            <person name="Meier-Kolthoff J.P."/>
            <person name="Ohm R.A."/>
            <person name="Otillar R.P."/>
            <person name="Pangilinan J.L."/>
            <person name="Peng Y."/>
            <person name="Rokas A."/>
            <person name="Rosa C.A."/>
            <person name="Scheuner C."/>
            <person name="Sibirny A.A."/>
            <person name="Slot J.C."/>
            <person name="Stielow J.B."/>
            <person name="Sun H."/>
            <person name="Kurtzman C.P."/>
            <person name="Blackwell M."/>
            <person name="Grigoriev I.V."/>
            <person name="Jeffries T.W."/>
        </authorList>
    </citation>
    <scope>NUCLEOTIDE SEQUENCE [LARGE SCALE GENOMIC DNA]</scope>
    <source>
        <strain evidence="3">NRRL Y-1626</strain>
    </source>
</reference>
<dbReference type="Proteomes" id="UP000092321">
    <property type="component" value="Unassembled WGS sequence"/>
</dbReference>
<proteinExistence type="predicted"/>
<dbReference type="InterPro" id="IPR010314">
    <property type="entry name" value="E3_Ub_ligase_DUF913"/>
</dbReference>
<dbReference type="Pfam" id="PF06025">
    <property type="entry name" value="DUF913"/>
    <property type="match status" value="1"/>
</dbReference>
<comment type="caution">
    <text evidence="2">The sequence shown here is derived from an EMBL/GenBank/DDBJ whole genome shotgun (WGS) entry which is preliminary data.</text>
</comment>
<protein>
    <submittedName>
        <fullName evidence="2">DUF913-domain-containing protein</fullName>
    </submittedName>
</protein>
<sequence length="748" mass="86208">MSDLRFYNFNNSAKASRDENAKCYTRLMNFFLDLKDDHEFVSKLKDYHKQEWLRGPDDIFVWIPVLDRLNKLFKEIAEKYHLNINIPDLNGNNDKPSMNRTNSNESIDILNSDAYKNIFDSDSFNHMFVSNEFINNSNAEDKIKISYDAFLTQLPEDIEIFILDMINFILFLLENTFGGSVDSSLDGILPFLNVPNMEIKLGSMKTLSILSSRSFETFSCKKIFPTYILKKIVIIALYLLCSTPIQNVKDESFKLFKVLPKVLTNPLDLLGNTSFNLFEFLTKISSKPFDQEDNELIIPESNFLPFSFEYYSEKNDCSEIFKLDKETIMNTSYDDLLSLVKQQNLIPEHYWFKISIELYLVKTFATTKNKLNLKNDAAEIKKIFDLLNPFVQLKFYSVGLFSCSAYYKDVISLVCERDENILNCLGKLTFSGYSLEKEREELSLQDIIHSSLFALECISKEEMLLENINKHLFGNASYSYFTKLLERIRIALVTGKNIDTKYNVQFFSLLENHLWTFSDFSVNSDIVDKLTKILIIPDCKDYTTLCGVSKVLDACMKKSDSRTAFENAGGYTFLKTILNKEVDFCIDNPNMNEGVEYYTKVYRTVPFKQISFLSVIASLFSKIIEFDSNDKIKTLLDTAILNTLNKILLNRNIFGLTLLSKVLNIIQTLLNKDIVFFEILQEAGTISMVLDNFQGFVGPLSDLLLLLPNVVSTICLNKDGLQKVISKNILQYLFEPLKNVELAKNLLY</sequence>
<gene>
    <name evidence="2" type="ORF">HANVADRAFT_1150</name>
</gene>